<evidence type="ECO:0000313" key="2">
    <source>
        <dbReference type="EMBL" id="JAI04772.1"/>
    </source>
</evidence>
<keyword evidence="1" id="KW-0732">Signal</keyword>
<feature type="chain" id="PRO_5002435572" evidence="1">
    <location>
        <begin position="18"/>
        <end position="42"/>
    </location>
</feature>
<dbReference type="AlphaFoldDB" id="A0A0E9XQU3"/>
<name>A0A0E9XQU3_ANGAN</name>
<sequence>MACPHLCNVICCPPCLYICICGCSCVSLAPTHACRIESVRDN</sequence>
<reference evidence="2" key="2">
    <citation type="journal article" date="2015" name="Fish Shellfish Immunol.">
        <title>Early steps in the European eel (Anguilla anguilla)-Vibrio vulnificus interaction in the gills: Role of the RtxA13 toxin.</title>
        <authorList>
            <person name="Callol A."/>
            <person name="Pajuelo D."/>
            <person name="Ebbesson L."/>
            <person name="Teles M."/>
            <person name="MacKenzie S."/>
            <person name="Amaro C."/>
        </authorList>
    </citation>
    <scope>NUCLEOTIDE SEQUENCE</scope>
</reference>
<reference evidence="2" key="1">
    <citation type="submission" date="2014-11" db="EMBL/GenBank/DDBJ databases">
        <authorList>
            <person name="Amaro Gonzalez C."/>
        </authorList>
    </citation>
    <scope>NUCLEOTIDE SEQUENCE</scope>
</reference>
<dbReference type="EMBL" id="GBXM01003806">
    <property type="protein sequence ID" value="JAI04772.1"/>
    <property type="molecule type" value="Transcribed_RNA"/>
</dbReference>
<proteinExistence type="predicted"/>
<accession>A0A0E9XQU3</accession>
<organism evidence="2">
    <name type="scientific">Anguilla anguilla</name>
    <name type="common">European freshwater eel</name>
    <name type="synonym">Muraena anguilla</name>
    <dbReference type="NCBI Taxonomy" id="7936"/>
    <lineage>
        <taxon>Eukaryota</taxon>
        <taxon>Metazoa</taxon>
        <taxon>Chordata</taxon>
        <taxon>Craniata</taxon>
        <taxon>Vertebrata</taxon>
        <taxon>Euteleostomi</taxon>
        <taxon>Actinopterygii</taxon>
        <taxon>Neopterygii</taxon>
        <taxon>Teleostei</taxon>
        <taxon>Anguilliformes</taxon>
        <taxon>Anguillidae</taxon>
        <taxon>Anguilla</taxon>
    </lineage>
</organism>
<evidence type="ECO:0000256" key="1">
    <source>
        <dbReference type="SAM" id="SignalP"/>
    </source>
</evidence>
<feature type="signal peptide" evidence="1">
    <location>
        <begin position="1"/>
        <end position="17"/>
    </location>
</feature>
<protein>
    <submittedName>
        <fullName evidence="2">Uncharacterized protein</fullName>
    </submittedName>
</protein>